<dbReference type="Gene3D" id="3.40.50.1820">
    <property type="entry name" value="alpha/beta hydrolase"/>
    <property type="match status" value="1"/>
</dbReference>
<dbReference type="GO" id="GO:0006508">
    <property type="term" value="P:proteolysis"/>
    <property type="evidence" value="ECO:0007669"/>
    <property type="project" value="UniProtKB-KW"/>
</dbReference>
<evidence type="ECO:0000256" key="1">
    <source>
        <dbReference type="ARBA" id="ARBA00001070"/>
    </source>
</evidence>
<evidence type="ECO:0000259" key="7">
    <source>
        <dbReference type="Pfam" id="PF02897"/>
    </source>
</evidence>
<keyword evidence="3" id="KW-0645">Protease</keyword>
<name>A0A2T0M0K6_9PSEU</name>
<sequence>MGPDTEYTRPPTRVCDAADEFAGSTIPDPYRWLEDDSDETRQWQAEQAALAARYVRGRGQLDAVRESVLRHRAPRFADVPVQTRSGWFRSEVVAGVTRVVVGREPYRDERIVVEFPAAEPGSEPPSLPWFAPSPDGEVLAVGICRDGSEHNQIALYDVRTGAQLPDMIERVLHDGWVGGVVWLPDCTAFFYLALVGPLSDFRQRVFYHRLGEPAATEPENIPLPEGFREYVLVQTSDDGRWATAVGGRRAPVALARCRLTATEREWEPFVTVADNAFYGNIVGDDYVAVTTIGADRGRIVSVAMDSVAPADPGTWREIVGESDAVIRGTTRVGNELYVSEWVDTYSRVRVISPDGAEVCRLDLPGKGAIGEQAQPLMQLVARAGQEHFVFPFATFTASWGVYRHDRSTNQLDVLREPEVRLDGVTVRDRWATSADGTRVPYHVISRSDMAERPDRPTLVYAHGGFNVGLSPVYQMQAGVIVDAGGTYVHAHLRGGGEFGLAWWNGGRRDRKQNTYDDLYAVAEDLTASGVASSSALGLTGFSNGGLTACVAVTQRPSLWRVVVPRVPITDLLGAFRSSYLSVTAREFGETSDTDGVVHLMSISPYHLVRDGTDYPAVYVDAGANNPRCPPWQARKWAARMQAAQAGTAPILLHIWEHAGHGWATPVEVEIAQETEWLAFALNELGVRL</sequence>
<evidence type="ECO:0000256" key="2">
    <source>
        <dbReference type="ARBA" id="ARBA00011897"/>
    </source>
</evidence>
<evidence type="ECO:0000256" key="3">
    <source>
        <dbReference type="ARBA" id="ARBA00022670"/>
    </source>
</evidence>
<dbReference type="Pfam" id="PF02897">
    <property type="entry name" value="Peptidase_S9_N"/>
    <property type="match status" value="1"/>
</dbReference>
<dbReference type="InterPro" id="IPR001375">
    <property type="entry name" value="Peptidase_S9_cat"/>
</dbReference>
<feature type="domain" description="Peptidase S9A N-terminal" evidence="7">
    <location>
        <begin position="13"/>
        <end position="394"/>
    </location>
</feature>
<dbReference type="Proteomes" id="UP000238362">
    <property type="component" value="Unassembled WGS sequence"/>
</dbReference>
<comment type="catalytic activity">
    <reaction evidence="1">
        <text>Hydrolysis of Pro-|-Xaa &gt;&gt; Ala-|-Xaa in oligopeptides.</text>
        <dbReference type="EC" id="3.4.21.26"/>
    </reaction>
</comment>
<keyword evidence="9" id="KW-1185">Reference proteome</keyword>
<accession>A0A2T0M0K6</accession>
<comment type="caution">
    <text evidence="8">The sequence shown here is derived from an EMBL/GenBank/DDBJ whole genome shotgun (WGS) entry which is preliminary data.</text>
</comment>
<dbReference type="Pfam" id="PF00326">
    <property type="entry name" value="Peptidase_S9"/>
    <property type="match status" value="1"/>
</dbReference>
<dbReference type="EMBL" id="PVNH01000002">
    <property type="protein sequence ID" value="PRX50080.1"/>
    <property type="molecule type" value="Genomic_DNA"/>
</dbReference>
<dbReference type="SUPFAM" id="SSF53474">
    <property type="entry name" value="alpha/beta-Hydrolases"/>
    <property type="match status" value="1"/>
</dbReference>
<dbReference type="GO" id="GO:0005829">
    <property type="term" value="C:cytosol"/>
    <property type="evidence" value="ECO:0007669"/>
    <property type="project" value="TreeGrafter"/>
</dbReference>
<dbReference type="PRINTS" id="PR00862">
    <property type="entry name" value="PROLIGOPTASE"/>
</dbReference>
<keyword evidence="4" id="KW-0378">Hydrolase</keyword>
<dbReference type="InterPro" id="IPR051167">
    <property type="entry name" value="Prolyl_oligopep/macrocyclase"/>
</dbReference>
<dbReference type="InterPro" id="IPR023302">
    <property type="entry name" value="Pept_S9A_N"/>
</dbReference>
<organism evidence="8 9">
    <name type="scientific">Prauserella shujinwangii</name>
    <dbReference type="NCBI Taxonomy" id="1453103"/>
    <lineage>
        <taxon>Bacteria</taxon>
        <taxon>Bacillati</taxon>
        <taxon>Actinomycetota</taxon>
        <taxon>Actinomycetes</taxon>
        <taxon>Pseudonocardiales</taxon>
        <taxon>Pseudonocardiaceae</taxon>
        <taxon>Prauserella</taxon>
    </lineage>
</organism>
<proteinExistence type="predicted"/>
<dbReference type="EC" id="3.4.21.26" evidence="2"/>
<gene>
    <name evidence="8" type="ORF">B0I33_102198</name>
</gene>
<dbReference type="PANTHER" id="PTHR42881:SF2">
    <property type="entry name" value="PROLYL ENDOPEPTIDASE"/>
    <property type="match status" value="1"/>
</dbReference>
<dbReference type="InterPro" id="IPR029058">
    <property type="entry name" value="AB_hydrolase_fold"/>
</dbReference>
<dbReference type="SUPFAM" id="SSF50993">
    <property type="entry name" value="Peptidase/esterase 'gauge' domain"/>
    <property type="match status" value="1"/>
</dbReference>
<dbReference type="GO" id="GO:0070012">
    <property type="term" value="F:oligopeptidase activity"/>
    <property type="evidence" value="ECO:0007669"/>
    <property type="project" value="TreeGrafter"/>
</dbReference>
<dbReference type="AlphaFoldDB" id="A0A2T0M0K6"/>
<evidence type="ECO:0000256" key="5">
    <source>
        <dbReference type="ARBA" id="ARBA00022825"/>
    </source>
</evidence>
<evidence type="ECO:0000256" key="4">
    <source>
        <dbReference type="ARBA" id="ARBA00022801"/>
    </source>
</evidence>
<reference evidence="8 9" key="1">
    <citation type="submission" date="2018-03" db="EMBL/GenBank/DDBJ databases">
        <title>Genomic Encyclopedia of Type Strains, Phase III (KMG-III): the genomes of soil and plant-associated and newly described type strains.</title>
        <authorList>
            <person name="Whitman W."/>
        </authorList>
    </citation>
    <scope>NUCLEOTIDE SEQUENCE [LARGE SCALE GENOMIC DNA]</scope>
    <source>
        <strain evidence="8 9">CGMCC 4.7125</strain>
    </source>
</reference>
<feature type="domain" description="Peptidase S9 prolyl oligopeptidase catalytic" evidence="6">
    <location>
        <begin position="477"/>
        <end position="685"/>
    </location>
</feature>
<keyword evidence="5" id="KW-0720">Serine protease</keyword>
<protein>
    <recommendedName>
        <fullName evidence="2">prolyl oligopeptidase</fullName>
        <ecNumber evidence="2">3.4.21.26</ecNumber>
    </recommendedName>
</protein>
<dbReference type="InterPro" id="IPR002470">
    <property type="entry name" value="Peptidase_S9A"/>
</dbReference>
<evidence type="ECO:0000259" key="6">
    <source>
        <dbReference type="Pfam" id="PF00326"/>
    </source>
</evidence>
<evidence type="ECO:0000313" key="8">
    <source>
        <dbReference type="EMBL" id="PRX50080.1"/>
    </source>
</evidence>
<dbReference type="GO" id="GO:0004252">
    <property type="term" value="F:serine-type endopeptidase activity"/>
    <property type="evidence" value="ECO:0007669"/>
    <property type="project" value="UniProtKB-EC"/>
</dbReference>
<dbReference type="PANTHER" id="PTHR42881">
    <property type="entry name" value="PROLYL ENDOPEPTIDASE"/>
    <property type="match status" value="1"/>
</dbReference>
<dbReference type="Gene3D" id="2.130.10.120">
    <property type="entry name" value="Prolyl oligopeptidase, N-terminal domain"/>
    <property type="match status" value="1"/>
</dbReference>
<evidence type="ECO:0000313" key="9">
    <source>
        <dbReference type="Proteomes" id="UP000238362"/>
    </source>
</evidence>